<keyword evidence="4" id="KW-0472">Membrane</keyword>
<dbReference type="SUPFAM" id="SSF50156">
    <property type="entry name" value="PDZ domain-like"/>
    <property type="match status" value="1"/>
</dbReference>
<keyword evidence="1" id="KW-0645">Protease</keyword>
<dbReference type="Gene3D" id="2.40.10.120">
    <property type="match status" value="1"/>
</dbReference>
<dbReference type="EMBL" id="BIFR01000001">
    <property type="protein sequence ID" value="GCE12919.1"/>
    <property type="molecule type" value="Genomic_DNA"/>
</dbReference>
<evidence type="ECO:0000256" key="2">
    <source>
        <dbReference type="ARBA" id="ARBA00022801"/>
    </source>
</evidence>
<dbReference type="Gene3D" id="2.30.42.10">
    <property type="match status" value="1"/>
</dbReference>
<dbReference type="PANTHER" id="PTHR43343">
    <property type="entry name" value="PEPTIDASE S12"/>
    <property type="match status" value="1"/>
</dbReference>
<gene>
    <name evidence="6" type="ORF">KTT_27780</name>
</gene>
<keyword evidence="7" id="KW-1185">Reference proteome</keyword>
<feature type="transmembrane region" description="Helical" evidence="4">
    <location>
        <begin position="114"/>
        <end position="134"/>
    </location>
</feature>
<feature type="compositionally biased region" description="Polar residues" evidence="3">
    <location>
        <begin position="85"/>
        <end position="99"/>
    </location>
</feature>
<evidence type="ECO:0000256" key="3">
    <source>
        <dbReference type="SAM" id="MobiDB-lite"/>
    </source>
</evidence>
<feature type="compositionally biased region" description="Polar residues" evidence="3">
    <location>
        <begin position="9"/>
        <end position="28"/>
    </location>
</feature>
<dbReference type="InterPro" id="IPR051201">
    <property type="entry name" value="Chloro_Bact_Ser_Proteases"/>
</dbReference>
<sequence>MIIVYDPNNPATNVPRSSEGGVSSQEAQPGQAFEQRSGAVHPPANAHLEEPSPTDASQATEPFTHPHAYAQSSAQRSTIPLADQPGTSSGQQFVQSEPGTTSFPPTPSSARRKISWLGALLAALIALTLFLFGWQFGAHNSNGSNLLPGIPSTTNGTDSARATVIAKVRPTVVQVNVTGSSGNSVGSGVIIDKRGYIITNNHVVEGGQNMEVVLSTGATLPAQLIGQAPDDDLAIVRIDPTKSHLEVAALGDSSNLQVGQEVLAIGNPLGITQTVTAGIVSALGRNVATGNGTILPSTIQTDAAINPGNSGGALVDMQGNLVGIPTLTAIDPQFKTPANGVGFAIPSNRVNFIAPQLIQYGKVTRTGRAALEIQAADVDPTFARQNNLPVSQGALVVEVTPGGSADKAGLKQNDVIVQINDQPVTGILSLGDILIAKNPGDTVSVKIWRGSQQKTVNEVLGELPARS</sequence>
<evidence type="ECO:0000259" key="5">
    <source>
        <dbReference type="PROSITE" id="PS50106"/>
    </source>
</evidence>
<evidence type="ECO:0000256" key="4">
    <source>
        <dbReference type="SAM" id="Phobius"/>
    </source>
</evidence>
<dbReference type="InterPro" id="IPR036034">
    <property type="entry name" value="PDZ_sf"/>
</dbReference>
<dbReference type="PRINTS" id="PR00834">
    <property type="entry name" value="PROTEASES2C"/>
</dbReference>
<dbReference type="InterPro" id="IPR001478">
    <property type="entry name" value="PDZ"/>
</dbReference>
<organism evidence="6 7">
    <name type="scientific">Tengunoibacter tsumagoiensis</name>
    <dbReference type="NCBI Taxonomy" id="2014871"/>
    <lineage>
        <taxon>Bacteria</taxon>
        <taxon>Bacillati</taxon>
        <taxon>Chloroflexota</taxon>
        <taxon>Ktedonobacteria</taxon>
        <taxon>Ktedonobacterales</taxon>
        <taxon>Dictyobacteraceae</taxon>
        <taxon>Tengunoibacter</taxon>
    </lineage>
</organism>
<dbReference type="GO" id="GO:0004252">
    <property type="term" value="F:serine-type endopeptidase activity"/>
    <property type="evidence" value="ECO:0007669"/>
    <property type="project" value="InterPro"/>
</dbReference>
<dbReference type="GO" id="GO:0006508">
    <property type="term" value="P:proteolysis"/>
    <property type="evidence" value="ECO:0007669"/>
    <property type="project" value="UniProtKB-KW"/>
</dbReference>
<keyword evidence="4" id="KW-1133">Transmembrane helix</keyword>
<dbReference type="PROSITE" id="PS50106">
    <property type="entry name" value="PDZ"/>
    <property type="match status" value="1"/>
</dbReference>
<feature type="domain" description="PDZ" evidence="5">
    <location>
        <begin position="357"/>
        <end position="451"/>
    </location>
</feature>
<dbReference type="InterPro" id="IPR001940">
    <property type="entry name" value="Peptidase_S1C"/>
</dbReference>
<dbReference type="AlphaFoldDB" id="A0A402A1J5"/>
<dbReference type="PANTHER" id="PTHR43343:SF3">
    <property type="entry name" value="PROTEASE DO-LIKE 8, CHLOROPLASTIC"/>
    <property type="match status" value="1"/>
</dbReference>
<reference evidence="7" key="1">
    <citation type="submission" date="2018-12" db="EMBL/GenBank/DDBJ databases">
        <title>Tengunoibacter tsumagoiensis gen. nov., sp. nov., Dictyobacter kobayashii sp. nov., D. alpinus sp. nov., and D. joshuensis sp. nov. and description of Dictyobacteraceae fam. nov. within the order Ktedonobacterales isolated from Tengu-no-mugimeshi.</title>
        <authorList>
            <person name="Wang C.M."/>
            <person name="Zheng Y."/>
            <person name="Sakai Y."/>
            <person name="Toyoda A."/>
            <person name="Minakuchi Y."/>
            <person name="Abe K."/>
            <person name="Yokota A."/>
            <person name="Yabe S."/>
        </authorList>
    </citation>
    <scope>NUCLEOTIDE SEQUENCE [LARGE SCALE GENOMIC DNA]</scope>
    <source>
        <strain evidence="7">Uno3</strain>
    </source>
</reference>
<accession>A0A402A1J5</accession>
<dbReference type="Pfam" id="PF13180">
    <property type="entry name" value="PDZ_2"/>
    <property type="match status" value="1"/>
</dbReference>
<dbReference type="SMART" id="SM00228">
    <property type="entry name" value="PDZ"/>
    <property type="match status" value="1"/>
</dbReference>
<feature type="region of interest" description="Disordered" evidence="3">
    <location>
        <begin position="1"/>
        <end position="109"/>
    </location>
</feature>
<dbReference type="InterPro" id="IPR009003">
    <property type="entry name" value="Peptidase_S1_PA"/>
</dbReference>
<name>A0A402A1J5_9CHLR</name>
<dbReference type="SUPFAM" id="SSF50494">
    <property type="entry name" value="Trypsin-like serine proteases"/>
    <property type="match status" value="1"/>
</dbReference>
<evidence type="ECO:0000313" key="7">
    <source>
        <dbReference type="Proteomes" id="UP000287352"/>
    </source>
</evidence>
<evidence type="ECO:0000313" key="6">
    <source>
        <dbReference type="EMBL" id="GCE12919.1"/>
    </source>
</evidence>
<dbReference type="Proteomes" id="UP000287352">
    <property type="component" value="Unassembled WGS sequence"/>
</dbReference>
<comment type="caution">
    <text evidence="6">The sequence shown here is derived from an EMBL/GenBank/DDBJ whole genome shotgun (WGS) entry which is preliminary data.</text>
</comment>
<protein>
    <recommendedName>
        <fullName evidence="5">PDZ domain-containing protein</fullName>
    </recommendedName>
</protein>
<keyword evidence="4" id="KW-0812">Transmembrane</keyword>
<proteinExistence type="predicted"/>
<keyword evidence="2" id="KW-0378">Hydrolase</keyword>
<evidence type="ECO:0000256" key="1">
    <source>
        <dbReference type="ARBA" id="ARBA00022670"/>
    </source>
</evidence>
<dbReference type="Pfam" id="PF13365">
    <property type="entry name" value="Trypsin_2"/>
    <property type="match status" value="1"/>
</dbReference>